<evidence type="ECO:0000256" key="3">
    <source>
        <dbReference type="SAM" id="MobiDB-lite"/>
    </source>
</evidence>
<dbReference type="Pfam" id="PF10516">
    <property type="entry name" value="SHNi-TPR"/>
    <property type="match status" value="1"/>
</dbReference>
<protein>
    <recommendedName>
        <fullName evidence="4">Tetratricopeptide SHNi-TPR domain-containing protein</fullName>
    </recommendedName>
</protein>
<dbReference type="GO" id="GO:0006335">
    <property type="term" value="P:DNA replication-dependent chromatin assembly"/>
    <property type="evidence" value="ECO:0007669"/>
    <property type="project" value="TreeGrafter"/>
</dbReference>
<dbReference type="RefSeq" id="XP_002584988.1">
    <property type="nucleotide sequence ID" value="XM_002584942.1"/>
</dbReference>
<accession>C4JT88</accession>
<dbReference type="VEuPathDB" id="FungiDB:UREG_05677"/>
<dbReference type="eggNOG" id="KOG4563">
    <property type="taxonomic scope" value="Eukaryota"/>
</dbReference>
<dbReference type="PANTHER" id="PTHR15081">
    <property type="entry name" value="NUCLEAR AUTOANTIGENIC SPERM PROTEIN NASP -RELATED"/>
    <property type="match status" value="1"/>
</dbReference>
<dbReference type="InParanoid" id="C4JT88"/>
<sequence length="426" mass="46644">MAETTNPSSDEGRLTELSHLAAAKAALKDYHSAADLYSQAAELQATLKGEMAIDNADLLYSYGKCLYHVALSQSDVFGSRAAVQNMAESTQIQEREGSAPVHESLVRQDGEKASNFLQQTASTPNEHGGGLNGSDTASHTFFQFNGDEDFEDEDEEGTEDVADPASEDNDFENAFETLDMARVLLLRKLDTSPSCLSENDTLDIRRVKERLSDIYDLQAEISLEGERFLDAVSDLRAALELKSELFPLEDSTLAECHYKLSLALEFSSVSLPSSDGSAAASQVDFQMREEAAKHMEVAIRSCELRVSIEQRKLEAVEATDVQELAKIKRHVEDVKEIVSDMKQRLTDLRNPPNAVSDFSRGVDQINAKSILNQVRSASDKVLLEEAIEGANDLNAFVRKRKRTSSAAAGNGSEKSIPSKQAKGPTT</sequence>
<name>C4JT88_UNCRE</name>
<dbReference type="Proteomes" id="UP000002058">
    <property type="component" value="Unassembled WGS sequence"/>
</dbReference>
<evidence type="ECO:0000313" key="5">
    <source>
        <dbReference type="EMBL" id="EEP80835.1"/>
    </source>
</evidence>
<dbReference type="SUPFAM" id="SSF48452">
    <property type="entry name" value="TPR-like"/>
    <property type="match status" value="1"/>
</dbReference>
<feature type="domain" description="Tetratricopeptide SHNi-TPR" evidence="4">
    <location>
        <begin position="212"/>
        <end position="249"/>
    </location>
</feature>
<evidence type="ECO:0000259" key="4">
    <source>
        <dbReference type="Pfam" id="PF10516"/>
    </source>
</evidence>
<dbReference type="GO" id="GO:0034080">
    <property type="term" value="P:CENP-A containing chromatin assembly"/>
    <property type="evidence" value="ECO:0007669"/>
    <property type="project" value="TreeGrafter"/>
</dbReference>
<dbReference type="EMBL" id="CH476617">
    <property type="protein sequence ID" value="EEP80835.1"/>
    <property type="molecule type" value="Genomic_DNA"/>
</dbReference>
<dbReference type="OrthoDB" id="5587616at2759"/>
<keyword evidence="1" id="KW-0677">Repeat</keyword>
<keyword evidence="6" id="KW-1185">Reference proteome</keyword>
<keyword evidence="2" id="KW-0802">TPR repeat</keyword>
<proteinExistence type="predicted"/>
<dbReference type="GO" id="GO:0042393">
    <property type="term" value="F:histone binding"/>
    <property type="evidence" value="ECO:0007669"/>
    <property type="project" value="TreeGrafter"/>
</dbReference>
<dbReference type="InterPro" id="IPR011990">
    <property type="entry name" value="TPR-like_helical_dom_sf"/>
</dbReference>
<dbReference type="InterPro" id="IPR051730">
    <property type="entry name" value="NASP-like"/>
</dbReference>
<dbReference type="HOGENOM" id="CLU_028900_1_0_1"/>
<dbReference type="InterPro" id="IPR019544">
    <property type="entry name" value="Tetratricopeptide_SHNi-TPR_dom"/>
</dbReference>
<dbReference type="KEGG" id="ure:UREG_05677"/>
<feature type="region of interest" description="Disordered" evidence="3">
    <location>
        <begin position="400"/>
        <end position="426"/>
    </location>
</feature>
<dbReference type="STRING" id="336963.C4JT88"/>
<dbReference type="AlphaFoldDB" id="C4JT88"/>
<dbReference type="GeneID" id="8439315"/>
<organism evidence="5 6">
    <name type="scientific">Uncinocarpus reesii (strain UAMH 1704)</name>
    <dbReference type="NCBI Taxonomy" id="336963"/>
    <lineage>
        <taxon>Eukaryota</taxon>
        <taxon>Fungi</taxon>
        <taxon>Dikarya</taxon>
        <taxon>Ascomycota</taxon>
        <taxon>Pezizomycotina</taxon>
        <taxon>Eurotiomycetes</taxon>
        <taxon>Eurotiomycetidae</taxon>
        <taxon>Onygenales</taxon>
        <taxon>Onygenaceae</taxon>
        <taxon>Uncinocarpus</taxon>
    </lineage>
</organism>
<dbReference type="GO" id="GO:0005654">
    <property type="term" value="C:nucleoplasm"/>
    <property type="evidence" value="ECO:0007669"/>
    <property type="project" value="TreeGrafter"/>
</dbReference>
<evidence type="ECO:0000313" key="6">
    <source>
        <dbReference type="Proteomes" id="UP000002058"/>
    </source>
</evidence>
<reference evidence="6" key="1">
    <citation type="journal article" date="2009" name="Genome Res.">
        <title>Comparative genomic analyses of the human fungal pathogens Coccidioides and their relatives.</title>
        <authorList>
            <person name="Sharpton T.J."/>
            <person name="Stajich J.E."/>
            <person name="Rounsley S.D."/>
            <person name="Gardner M.J."/>
            <person name="Wortman J.R."/>
            <person name="Jordar V.S."/>
            <person name="Maiti R."/>
            <person name="Kodira C.D."/>
            <person name="Neafsey D.E."/>
            <person name="Zeng Q."/>
            <person name="Hung C.-Y."/>
            <person name="McMahan C."/>
            <person name="Muszewska A."/>
            <person name="Grynberg M."/>
            <person name="Mandel M.A."/>
            <person name="Kellner E.M."/>
            <person name="Barker B.M."/>
            <person name="Galgiani J.N."/>
            <person name="Orbach M.J."/>
            <person name="Kirkland T.N."/>
            <person name="Cole G.T."/>
            <person name="Henn M.R."/>
            <person name="Birren B.W."/>
            <person name="Taylor J.W."/>
        </authorList>
    </citation>
    <scope>NUCLEOTIDE SEQUENCE [LARGE SCALE GENOMIC DNA]</scope>
    <source>
        <strain evidence="6">UAMH 1704</strain>
    </source>
</reference>
<gene>
    <name evidence="5" type="ORF">UREG_05677</name>
</gene>
<feature type="compositionally biased region" description="Polar residues" evidence="3">
    <location>
        <begin position="404"/>
        <end position="426"/>
    </location>
</feature>
<evidence type="ECO:0000256" key="1">
    <source>
        <dbReference type="ARBA" id="ARBA00022737"/>
    </source>
</evidence>
<feature type="region of interest" description="Disordered" evidence="3">
    <location>
        <begin position="148"/>
        <end position="169"/>
    </location>
</feature>
<evidence type="ECO:0000256" key="2">
    <source>
        <dbReference type="ARBA" id="ARBA00022803"/>
    </source>
</evidence>
<dbReference type="Gene3D" id="1.25.40.10">
    <property type="entry name" value="Tetratricopeptide repeat domain"/>
    <property type="match status" value="1"/>
</dbReference>
<dbReference type="PANTHER" id="PTHR15081:SF1">
    <property type="entry name" value="NUCLEAR AUTOANTIGENIC SPERM PROTEIN"/>
    <property type="match status" value="1"/>
</dbReference>
<dbReference type="OMA" id="IAECHYK"/>